<feature type="domain" description="Streptomycin biosynthesis protein StrF" evidence="1">
    <location>
        <begin position="4"/>
        <end position="181"/>
    </location>
</feature>
<name>A0A317EZ14_9SPHI</name>
<proteinExistence type="predicted"/>
<protein>
    <recommendedName>
        <fullName evidence="1">Streptomycin biosynthesis protein StrF domain-containing protein</fullName>
    </recommendedName>
</protein>
<dbReference type="InterPro" id="IPR059123">
    <property type="entry name" value="StrF_dom"/>
</dbReference>
<gene>
    <name evidence="2" type="ORF">DF947_13990</name>
</gene>
<comment type="caution">
    <text evidence="2">The sequence shown here is derived from an EMBL/GenBank/DDBJ whole genome shotgun (WGS) entry which is preliminary data.</text>
</comment>
<evidence type="ECO:0000259" key="1">
    <source>
        <dbReference type="Pfam" id="PF13712"/>
    </source>
</evidence>
<organism evidence="2 3">
    <name type="scientific">Pedobacter paludis</name>
    <dbReference type="NCBI Taxonomy" id="2203212"/>
    <lineage>
        <taxon>Bacteria</taxon>
        <taxon>Pseudomonadati</taxon>
        <taxon>Bacteroidota</taxon>
        <taxon>Sphingobacteriia</taxon>
        <taxon>Sphingobacteriales</taxon>
        <taxon>Sphingobacteriaceae</taxon>
        <taxon>Pedobacter</taxon>
    </lineage>
</organism>
<evidence type="ECO:0000313" key="2">
    <source>
        <dbReference type="EMBL" id="PWS31692.1"/>
    </source>
</evidence>
<evidence type="ECO:0000313" key="3">
    <source>
        <dbReference type="Proteomes" id="UP000245391"/>
    </source>
</evidence>
<dbReference type="EMBL" id="QGNY01000004">
    <property type="protein sequence ID" value="PWS31692.1"/>
    <property type="molecule type" value="Genomic_DNA"/>
</dbReference>
<reference evidence="3" key="1">
    <citation type="submission" date="2018-05" db="EMBL/GenBank/DDBJ databases">
        <title>Pedobacter paludis sp. nov., isolated from wetland soil.</title>
        <authorList>
            <person name="Zhang Y."/>
        </authorList>
    </citation>
    <scope>NUCLEOTIDE SEQUENCE [LARGE SCALE GENOMIC DNA]</scope>
    <source>
        <strain evidence="3">R-8</strain>
    </source>
</reference>
<dbReference type="AlphaFoldDB" id="A0A317EZ14"/>
<dbReference type="Pfam" id="PF13712">
    <property type="entry name" value="Glyco_tranf_2_5"/>
    <property type="match status" value="1"/>
</dbReference>
<dbReference type="SUPFAM" id="SSF53448">
    <property type="entry name" value="Nucleotide-diphospho-sugar transferases"/>
    <property type="match status" value="1"/>
</dbReference>
<dbReference type="InterPro" id="IPR029044">
    <property type="entry name" value="Nucleotide-diphossugar_trans"/>
</dbReference>
<dbReference type="Proteomes" id="UP000245391">
    <property type="component" value="Unassembled WGS sequence"/>
</dbReference>
<dbReference type="OrthoDB" id="7851643at2"/>
<keyword evidence="3" id="KW-1185">Reference proteome</keyword>
<dbReference type="Gene3D" id="3.90.550.10">
    <property type="entry name" value="Spore Coat Polysaccharide Biosynthesis Protein SpsA, Chain A"/>
    <property type="match status" value="1"/>
</dbReference>
<accession>A0A317EZ14</accession>
<sequence>MLSIVICSKDKNQFINVSKNIEETIGIDYEIIKIDNINNDFGICKAYNAGASLSKYQLLCFVHEDILVHTQNWGKVIINFFNKNQEAGILGVAGSKYKSIVPSIWAQGLYNTDSLNIIQHYADTVANINSTVKFDEVKTLDGVFLCCTKEIWSKNKFDEINFDKFHFYDLDFCTQVGQYNKIYATGEILIEHFSSGNLNRDWVEYSVKYTRKWLHILPLGNLSRNQQKLIEWRNRKILFFRMNILNYPLIDILKIFFSWKFISNSSLYDVIGFVVKLFLTRIKIIKSDKFY</sequence>
<dbReference type="RefSeq" id="WP_109930651.1">
    <property type="nucleotide sequence ID" value="NZ_QGNY01000004.1"/>
</dbReference>